<comment type="caution">
    <text evidence="4">The sequence shown here is derived from an EMBL/GenBank/DDBJ whole genome shotgun (WGS) entry which is preliminary data.</text>
</comment>
<proteinExistence type="predicted"/>
<evidence type="ECO:0000256" key="3">
    <source>
        <dbReference type="SAM" id="MobiDB-lite"/>
    </source>
</evidence>
<dbReference type="PANTHER" id="PTHR24180:SF45">
    <property type="entry name" value="POLY [ADP-RIBOSE] POLYMERASE TANKYRASE"/>
    <property type="match status" value="1"/>
</dbReference>
<organism evidence="4 5">
    <name type="scientific">Beauveria asiatica</name>
    <dbReference type="NCBI Taxonomy" id="1069075"/>
    <lineage>
        <taxon>Eukaryota</taxon>
        <taxon>Fungi</taxon>
        <taxon>Dikarya</taxon>
        <taxon>Ascomycota</taxon>
        <taxon>Pezizomycotina</taxon>
        <taxon>Sordariomycetes</taxon>
        <taxon>Hypocreomycetidae</taxon>
        <taxon>Hypocreales</taxon>
        <taxon>Cordycipitaceae</taxon>
        <taxon>Beauveria</taxon>
    </lineage>
</organism>
<dbReference type="Proteomes" id="UP001397290">
    <property type="component" value="Unassembled WGS sequence"/>
</dbReference>
<dbReference type="Gene3D" id="1.25.40.20">
    <property type="entry name" value="Ankyrin repeat-containing domain"/>
    <property type="match status" value="2"/>
</dbReference>
<evidence type="ECO:0000313" key="5">
    <source>
        <dbReference type="Proteomes" id="UP001397290"/>
    </source>
</evidence>
<evidence type="ECO:0000256" key="2">
    <source>
        <dbReference type="ARBA" id="ARBA00023043"/>
    </source>
</evidence>
<reference evidence="4 5" key="1">
    <citation type="submission" date="2020-02" db="EMBL/GenBank/DDBJ databases">
        <title>Comparative genomics of the hypocrealean fungal genus Beauvera.</title>
        <authorList>
            <person name="Showalter D.N."/>
            <person name="Bushley K.E."/>
            <person name="Rehner S.A."/>
        </authorList>
    </citation>
    <scope>NUCLEOTIDE SEQUENCE [LARGE SCALE GENOMIC DNA]</scope>
    <source>
        <strain evidence="4 5">ARSEF4384</strain>
    </source>
</reference>
<keyword evidence="5" id="KW-1185">Reference proteome</keyword>
<dbReference type="SUPFAM" id="SSF48403">
    <property type="entry name" value="Ankyrin repeat"/>
    <property type="match status" value="1"/>
</dbReference>
<feature type="compositionally biased region" description="Acidic residues" evidence="3">
    <location>
        <begin position="260"/>
        <end position="271"/>
    </location>
</feature>
<accession>A0AAW0S2G3</accession>
<keyword evidence="2" id="KW-0040">ANK repeat</keyword>
<dbReference type="InterPro" id="IPR036770">
    <property type="entry name" value="Ankyrin_rpt-contain_sf"/>
</dbReference>
<name>A0AAW0S2G3_9HYPO</name>
<dbReference type="AlphaFoldDB" id="A0AAW0S2G3"/>
<dbReference type="PANTHER" id="PTHR24180">
    <property type="entry name" value="CYCLIN-DEPENDENT KINASE INHIBITOR 2C-RELATED"/>
    <property type="match status" value="1"/>
</dbReference>
<dbReference type="InterPro" id="IPR002110">
    <property type="entry name" value="Ankyrin_rpt"/>
</dbReference>
<gene>
    <name evidence="4" type="ORF">G3M48_009742</name>
</gene>
<sequence>MLLKHGLDPNATCRSVSGCTLPMLSFAAGRGNIEAMQLLLENGALINFGQLCRGTALIHALGSMYLVRAGADVAPGDETAVTAIHMAILLRSPYVLDQLFAATRQGLPPGQVQAHGRAAALECAEPDLVQLLLDNGADVHQRDRLGRTALMMAARQLPRYAGPQPQDQELHGAQRVVDNICVQLLVHGADPHERDGADQDAYDYAGGENSRLAMLVEGVMLLRRMAAGDDGMAEGGEDTAEGGDDTAGGGESSLQATVMVEDDTPSDVESV</sequence>
<dbReference type="EMBL" id="JAAHCF010000082">
    <property type="protein sequence ID" value="KAK8148578.1"/>
    <property type="molecule type" value="Genomic_DNA"/>
</dbReference>
<protein>
    <submittedName>
        <fullName evidence="4">Uncharacterized protein</fullName>
    </submittedName>
</protein>
<evidence type="ECO:0000256" key="1">
    <source>
        <dbReference type="ARBA" id="ARBA00022737"/>
    </source>
</evidence>
<keyword evidence="1" id="KW-0677">Repeat</keyword>
<evidence type="ECO:0000313" key="4">
    <source>
        <dbReference type="EMBL" id="KAK8148578.1"/>
    </source>
</evidence>
<dbReference type="InterPro" id="IPR051637">
    <property type="entry name" value="Ank_repeat_dom-contain_49"/>
</dbReference>
<feature type="compositionally biased region" description="Acidic residues" evidence="3">
    <location>
        <begin position="231"/>
        <end position="244"/>
    </location>
</feature>
<feature type="region of interest" description="Disordered" evidence="3">
    <location>
        <begin position="229"/>
        <end position="271"/>
    </location>
</feature>
<dbReference type="Pfam" id="PF13637">
    <property type="entry name" value="Ank_4"/>
    <property type="match status" value="1"/>
</dbReference>